<dbReference type="InterPro" id="IPR015422">
    <property type="entry name" value="PyrdxlP-dep_Trfase_small"/>
</dbReference>
<sequence length="362" mass="39742">KPYFDSDELEEVKKVLDSGWVAQGPKTKEFEEKIADYLGVKHVITVSNCTAALHLSLLACGVGENDIVLVADFTFPATGHAVLHCGAVPFFIDVNKLTYNVHRVPTFINRQAIKAIIPVHSFGLTADMDEIMQAAEYLDAVVIEDAACALGAMYKGNPAGTIGDIGCFSFHARKGITTGEGGAIVTNNDQIAETARSLSMFGISSAKEREKEFSIPSFVECGYNYKMSDINAAVGVAQMNKLNAIIGMKQSLAFYWNYKLRDLPFEPQFVPPHCDHVYQSYVVQVGDGIGRDALIIKLREKGIQTNIGTYASHIQPVYVADQQCPNSLEIYKRALALPMYYGLTTADIDLVVDELERIVEVL</sequence>
<dbReference type="GO" id="GO:0008483">
    <property type="term" value="F:transaminase activity"/>
    <property type="evidence" value="ECO:0007669"/>
    <property type="project" value="TreeGrafter"/>
</dbReference>
<dbReference type="GO" id="GO:0000271">
    <property type="term" value="P:polysaccharide biosynthetic process"/>
    <property type="evidence" value="ECO:0007669"/>
    <property type="project" value="TreeGrafter"/>
</dbReference>
<dbReference type="PANTHER" id="PTHR30244">
    <property type="entry name" value="TRANSAMINASE"/>
    <property type="match status" value="1"/>
</dbReference>
<gene>
    <name evidence="1" type="ORF">S01H1_09218</name>
</gene>
<dbReference type="GO" id="GO:0030170">
    <property type="term" value="F:pyridoxal phosphate binding"/>
    <property type="evidence" value="ECO:0007669"/>
    <property type="project" value="TreeGrafter"/>
</dbReference>
<dbReference type="EMBL" id="BARS01004708">
    <property type="protein sequence ID" value="GAF82396.1"/>
    <property type="molecule type" value="Genomic_DNA"/>
</dbReference>
<reference evidence="1" key="1">
    <citation type="journal article" date="2014" name="Front. Microbiol.">
        <title>High frequency of phylogenetically diverse reductive dehalogenase-homologous genes in deep subseafloor sedimentary metagenomes.</title>
        <authorList>
            <person name="Kawai M."/>
            <person name="Futagami T."/>
            <person name="Toyoda A."/>
            <person name="Takaki Y."/>
            <person name="Nishi S."/>
            <person name="Hori S."/>
            <person name="Arai W."/>
            <person name="Tsubouchi T."/>
            <person name="Morono Y."/>
            <person name="Uchiyama I."/>
            <person name="Ito T."/>
            <person name="Fujiyama A."/>
            <person name="Inagaki F."/>
            <person name="Takami H."/>
        </authorList>
    </citation>
    <scope>NUCLEOTIDE SEQUENCE</scope>
    <source>
        <strain evidence="1">Expedition CK06-06</strain>
    </source>
</reference>
<dbReference type="CDD" id="cd00616">
    <property type="entry name" value="AHBA_syn"/>
    <property type="match status" value="1"/>
</dbReference>
<evidence type="ECO:0000313" key="1">
    <source>
        <dbReference type="EMBL" id="GAF82396.1"/>
    </source>
</evidence>
<dbReference type="SUPFAM" id="SSF53383">
    <property type="entry name" value="PLP-dependent transferases"/>
    <property type="match status" value="1"/>
</dbReference>
<dbReference type="AlphaFoldDB" id="X0T4X3"/>
<protein>
    <recommendedName>
        <fullName evidence="2">DegT/DnrJ/EryC1/StrS family aminotransferase</fullName>
    </recommendedName>
</protein>
<organism evidence="1">
    <name type="scientific">marine sediment metagenome</name>
    <dbReference type="NCBI Taxonomy" id="412755"/>
    <lineage>
        <taxon>unclassified sequences</taxon>
        <taxon>metagenomes</taxon>
        <taxon>ecological metagenomes</taxon>
    </lineage>
</organism>
<dbReference type="Pfam" id="PF01041">
    <property type="entry name" value="DegT_DnrJ_EryC1"/>
    <property type="match status" value="1"/>
</dbReference>
<accession>X0T4X3</accession>
<dbReference type="InterPro" id="IPR015421">
    <property type="entry name" value="PyrdxlP-dep_Trfase_major"/>
</dbReference>
<proteinExistence type="predicted"/>
<dbReference type="InterPro" id="IPR000653">
    <property type="entry name" value="DegT/StrS_aminotransferase"/>
</dbReference>
<dbReference type="Gene3D" id="3.40.640.10">
    <property type="entry name" value="Type I PLP-dependent aspartate aminotransferase-like (Major domain)"/>
    <property type="match status" value="1"/>
</dbReference>
<dbReference type="InterPro" id="IPR015424">
    <property type="entry name" value="PyrdxlP-dep_Trfase"/>
</dbReference>
<comment type="caution">
    <text evidence="1">The sequence shown here is derived from an EMBL/GenBank/DDBJ whole genome shotgun (WGS) entry which is preliminary data.</text>
</comment>
<dbReference type="Gene3D" id="3.90.1150.10">
    <property type="entry name" value="Aspartate Aminotransferase, domain 1"/>
    <property type="match status" value="1"/>
</dbReference>
<dbReference type="PIRSF" id="PIRSF000390">
    <property type="entry name" value="PLP_StrS"/>
    <property type="match status" value="1"/>
</dbReference>
<dbReference type="PANTHER" id="PTHR30244:SF34">
    <property type="entry name" value="DTDP-4-AMINO-4,6-DIDEOXYGALACTOSE TRANSAMINASE"/>
    <property type="match status" value="1"/>
</dbReference>
<name>X0T4X3_9ZZZZ</name>
<evidence type="ECO:0008006" key="2">
    <source>
        <dbReference type="Google" id="ProtNLM"/>
    </source>
</evidence>
<feature type="non-terminal residue" evidence="1">
    <location>
        <position position="1"/>
    </location>
</feature>